<dbReference type="AlphaFoldDB" id="A0A4P6PCD8"/>
<dbReference type="InterPro" id="IPR007280">
    <property type="entry name" value="Peptidase_C_arc/bac"/>
</dbReference>
<keyword evidence="4" id="KW-0645">Protease</keyword>
<evidence type="ECO:0000313" key="5">
    <source>
        <dbReference type="Proteomes" id="UP000290244"/>
    </source>
</evidence>
<dbReference type="Gene3D" id="2.60.120.380">
    <property type="match status" value="2"/>
</dbReference>
<protein>
    <submittedName>
        <fullName evidence="4">M6 family metalloprotease domain-containing protein</fullName>
    </submittedName>
</protein>
<keyword evidence="4" id="KW-0378">Hydrolase</keyword>
<dbReference type="Pfam" id="PF04151">
    <property type="entry name" value="PPC"/>
    <property type="match status" value="2"/>
</dbReference>
<organism evidence="4 5">
    <name type="scientific">Litorilituus sediminis</name>
    <dbReference type="NCBI Taxonomy" id="718192"/>
    <lineage>
        <taxon>Bacteria</taxon>
        <taxon>Pseudomonadati</taxon>
        <taxon>Pseudomonadota</taxon>
        <taxon>Gammaproteobacteria</taxon>
        <taxon>Alteromonadales</taxon>
        <taxon>Colwelliaceae</taxon>
        <taxon>Litorilituus</taxon>
    </lineage>
</organism>
<feature type="domain" description="Peptidase M6-like" evidence="3">
    <location>
        <begin position="8"/>
        <end position="134"/>
    </location>
</feature>
<reference evidence="4 5" key="1">
    <citation type="submission" date="2018-12" db="EMBL/GenBank/DDBJ databases">
        <title>Complete genome of Litorilituus sediminis.</title>
        <authorList>
            <person name="Liu A."/>
            <person name="Rong J."/>
        </authorList>
    </citation>
    <scope>NUCLEOTIDE SEQUENCE [LARGE SCALE GENOMIC DNA]</scope>
    <source>
        <strain evidence="4 5">JCM 17549</strain>
    </source>
</reference>
<feature type="region of interest" description="Disordered" evidence="1">
    <location>
        <begin position="440"/>
        <end position="459"/>
    </location>
</feature>
<evidence type="ECO:0000259" key="3">
    <source>
        <dbReference type="Pfam" id="PF05547"/>
    </source>
</evidence>
<accession>A0A4P6PCD8</accession>
<dbReference type="GO" id="GO:0008237">
    <property type="term" value="F:metallopeptidase activity"/>
    <property type="evidence" value="ECO:0007669"/>
    <property type="project" value="UniProtKB-KW"/>
</dbReference>
<dbReference type="KEGG" id="lsd:EMK97_17125"/>
<dbReference type="GO" id="GO:0006508">
    <property type="term" value="P:proteolysis"/>
    <property type="evidence" value="ECO:0007669"/>
    <property type="project" value="UniProtKB-KW"/>
</dbReference>
<evidence type="ECO:0000259" key="2">
    <source>
        <dbReference type="Pfam" id="PF04151"/>
    </source>
</evidence>
<dbReference type="NCBIfam" id="TIGR03296">
    <property type="entry name" value="M6dom_TIGR03296"/>
    <property type="match status" value="1"/>
</dbReference>
<evidence type="ECO:0000256" key="1">
    <source>
        <dbReference type="SAM" id="MobiDB-lite"/>
    </source>
</evidence>
<dbReference type="PANTHER" id="PTHR41775">
    <property type="entry name" value="SECRETED PROTEIN-RELATED"/>
    <property type="match status" value="1"/>
</dbReference>
<name>A0A4P6PCD8_9GAMM</name>
<dbReference type="InterPro" id="IPR008757">
    <property type="entry name" value="Peptidase_M6-like_domain"/>
</dbReference>
<dbReference type="EMBL" id="CP034759">
    <property type="protein sequence ID" value="QBG37337.1"/>
    <property type="molecule type" value="Genomic_DNA"/>
</dbReference>
<dbReference type="SUPFAM" id="SSF55486">
    <property type="entry name" value="Metalloproteases ('zincins'), catalytic domain"/>
    <property type="match status" value="1"/>
</dbReference>
<feature type="domain" description="Peptidase C-terminal archaeal/bacterial" evidence="2">
    <location>
        <begin position="474"/>
        <end position="534"/>
    </location>
</feature>
<dbReference type="Proteomes" id="UP000290244">
    <property type="component" value="Chromosome"/>
</dbReference>
<gene>
    <name evidence="4" type="ORF">EMK97_17125</name>
</gene>
<keyword evidence="4" id="KW-0482">Metalloprotease</keyword>
<keyword evidence="5" id="KW-1185">Reference proteome</keyword>
<feature type="region of interest" description="Disordered" evidence="1">
    <location>
        <begin position="255"/>
        <end position="276"/>
    </location>
</feature>
<sequence length="549" mass="58358">MIAFIYQGNGEHQAVGSSNDIWAHKYSLYYLEQEGDGNGKYETDDTCPADPRQNMVINDYFVAPELNTAGGRAHVGTFAHEFGHVFGLPDLYDTNGSTDGYTAGAGDWSLMASGSKTGANRDGESPAHISAWGKYMLGWIDPVKVNGTNLSGFELNESVNHAEAILFENPANRDEYFIVENKNQRGFDAYSPGRGLLVWHIDDALAAPGDNFQTQSGVNTVACDLGFQDCSRNHNGVAVVSADYYFDMEDDLNDGDEHDTFGSDGDGGSSEYGSSQDWDTEFAANAEVNSNWWDNSASEFSMTNISAKGDTMTFDLGDGGDGDTGGTPPATGELVLENGSSEIIQAESNDSVLASIQVPEGASNLVISIEHHSGGDADLYVNYASASDSSSADCFLNTSSAVEVCNESEFGATKAGTYYVVVKGYNDRAFENVTLSASYDVEGDDSGNGDGSTGSQTSYDVNVSNGEYQHIPLDIPANTSKLTVDLDKNGGSAMLMIKQGSEASARSYDARDTAGNNITLNNPAAGTWYIAIRGRSSGVSSGQLTVIIE</sequence>
<dbReference type="OrthoDB" id="275270at2"/>
<feature type="domain" description="Peptidase C-terminal archaeal/bacterial" evidence="2">
    <location>
        <begin position="354"/>
        <end position="423"/>
    </location>
</feature>
<dbReference type="PANTHER" id="PTHR41775:SF1">
    <property type="entry name" value="PEPTIDASE M6-LIKE DOMAIN-CONTAINING PROTEIN"/>
    <property type="match status" value="1"/>
</dbReference>
<proteinExistence type="predicted"/>
<dbReference type="Pfam" id="PF05547">
    <property type="entry name" value="Peptidase_M6"/>
    <property type="match status" value="1"/>
</dbReference>
<dbReference type="RefSeq" id="WP_130604003.1">
    <property type="nucleotide sequence ID" value="NZ_CP034759.1"/>
</dbReference>
<evidence type="ECO:0000313" key="4">
    <source>
        <dbReference type="EMBL" id="QBG37337.1"/>
    </source>
</evidence>